<dbReference type="EMBL" id="MU267592">
    <property type="protein sequence ID" value="KAH7916320.1"/>
    <property type="molecule type" value="Genomic_DNA"/>
</dbReference>
<organism evidence="1 2">
    <name type="scientific">Hygrophoropsis aurantiaca</name>
    <dbReference type="NCBI Taxonomy" id="72124"/>
    <lineage>
        <taxon>Eukaryota</taxon>
        <taxon>Fungi</taxon>
        <taxon>Dikarya</taxon>
        <taxon>Basidiomycota</taxon>
        <taxon>Agaricomycotina</taxon>
        <taxon>Agaricomycetes</taxon>
        <taxon>Agaricomycetidae</taxon>
        <taxon>Boletales</taxon>
        <taxon>Coniophorineae</taxon>
        <taxon>Hygrophoropsidaceae</taxon>
        <taxon>Hygrophoropsis</taxon>
    </lineage>
</organism>
<gene>
    <name evidence="1" type="ORF">BJ138DRAFT_1140080</name>
</gene>
<dbReference type="Proteomes" id="UP000790377">
    <property type="component" value="Unassembled WGS sequence"/>
</dbReference>
<keyword evidence="2" id="KW-1185">Reference proteome</keyword>
<accession>A0ACB8AS73</accession>
<proteinExistence type="predicted"/>
<name>A0ACB8AS73_9AGAM</name>
<keyword evidence="1" id="KW-0378">Hydrolase</keyword>
<sequence>MSSNFERKLSLLGGRTLAYEEAGTTSSKIVVLYLHGAFTVGEASQPSSVLLRKGVHYVAPTLPGWGNTSSPPPSTSYVDCLTTDMTALLDHLYPEDNHDITLYVAGGSFGTAPAQILYGASYEKFPYGRRIAGLLLLGAMSPFYYHRDYAKYMSWSNYIMAGPPALILPFNIIPRLVKLMLKRKLSSVAGAEAFLQETLFGKMKEDERKDFAEWRDAHRLKDGDTEHRLAKNVARSVATSWNGVMLMSAVLHSDWGFRPDALDAEHSRPSVLLASSKDDVMAPEAYAKYLAACYKNARIKSVGGGHLSVLYHLDEIWTEFLATVADS</sequence>
<protein>
    <submittedName>
        <fullName evidence="1">Alpha/Beta hydrolase protein</fullName>
    </submittedName>
</protein>
<reference evidence="1" key="1">
    <citation type="journal article" date="2021" name="New Phytol.">
        <title>Evolutionary innovations through gain and loss of genes in the ectomycorrhizal Boletales.</title>
        <authorList>
            <person name="Wu G."/>
            <person name="Miyauchi S."/>
            <person name="Morin E."/>
            <person name="Kuo A."/>
            <person name="Drula E."/>
            <person name="Varga T."/>
            <person name="Kohler A."/>
            <person name="Feng B."/>
            <person name="Cao Y."/>
            <person name="Lipzen A."/>
            <person name="Daum C."/>
            <person name="Hundley H."/>
            <person name="Pangilinan J."/>
            <person name="Johnson J."/>
            <person name="Barry K."/>
            <person name="LaButti K."/>
            <person name="Ng V."/>
            <person name="Ahrendt S."/>
            <person name="Min B."/>
            <person name="Choi I.G."/>
            <person name="Park H."/>
            <person name="Plett J.M."/>
            <person name="Magnuson J."/>
            <person name="Spatafora J.W."/>
            <person name="Nagy L.G."/>
            <person name="Henrissat B."/>
            <person name="Grigoriev I.V."/>
            <person name="Yang Z.L."/>
            <person name="Xu J."/>
            <person name="Martin F.M."/>
        </authorList>
    </citation>
    <scope>NUCLEOTIDE SEQUENCE</scope>
    <source>
        <strain evidence="1">ATCC 28755</strain>
    </source>
</reference>
<evidence type="ECO:0000313" key="2">
    <source>
        <dbReference type="Proteomes" id="UP000790377"/>
    </source>
</evidence>
<comment type="caution">
    <text evidence="1">The sequence shown here is derived from an EMBL/GenBank/DDBJ whole genome shotgun (WGS) entry which is preliminary data.</text>
</comment>
<evidence type="ECO:0000313" key="1">
    <source>
        <dbReference type="EMBL" id="KAH7916320.1"/>
    </source>
</evidence>